<accession>A0A2P6Q0T5</accession>
<protein>
    <submittedName>
        <fullName evidence="1">Uncharacterized protein</fullName>
    </submittedName>
</protein>
<evidence type="ECO:0000313" key="2">
    <source>
        <dbReference type="Proteomes" id="UP000238479"/>
    </source>
</evidence>
<dbReference type="EMBL" id="PDCK01000044">
    <property type="protein sequence ID" value="PRQ27749.1"/>
    <property type="molecule type" value="Genomic_DNA"/>
</dbReference>
<sequence>MCSKICFVPTSHGFFYIWNSTGTADFPSNLMINLGLGILEKAGWKYLVGIYHKSHTIIRVNNVVQIRRLPSINRKT</sequence>
<dbReference type="Proteomes" id="UP000238479">
    <property type="component" value="Chromosome 6"/>
</dbReference>
<proteinExistence type="predicted"/>
<gene>
    <name evidence="1" type="ORF">RchiOBHm_Chr6g0308591</name>
</gene>
<keyword evidence="2" id="KW-1185">Reference proteome</keyword>
<evidence type="ECO:0000313" key="1">
    <source>
        <dbReference type="EMBL" id="PRQ27749.1"/>
    </source>
</evidence>
<name>A0A2P6Q0T5_ROSCH</name>
<organism evidence="1 2">
    <name type="scientific">Rosa chinensis</name>
    <name type="common">China rose</name>
    <dbReference type="NCBI Taxonomy" id="74649"/>
    <lineage>
        <taxon>Eukaryota</taxon>
        <taxon>Viridiplantae</taxon>
        <taxon>Streptophyta</taxon>
        <taxon>Embryophyta</taxon>
        <taxon>Tracheophyta</taxon>
        <taxon>Spermatophyta</taxon>
        <taxon>Magnoliopsida</taxon>
        <taxon>eudicotyledons</taxon>
        <taxon>Gunneridae</taxon>
        <taxon>Pentapetalae</taxon>
        <taxon>rosids</taxon>
        <taxon>fabids</taxon>
        <taxon>Rosales</taxon>
        <taxon>Rosaceae</taxon>
        <taxon>Rosoideae</taxon>
        <taxon>Rosoideae incertae sedis</taxon>
        <taxon>Rosa</taxon>
    </lineage>
</organism>
<reference evidence="1 2" key="1">
    <citation type="journal article" date="2018" name="Nat. Genet.">
        <title>The Rosa genome provides new insights in the design of modern roses.</title>
        <authorList>
            <person name="Bendahmane M."/>
        </authorList>
    </citation>
    <scope>NUCLEOTIDE SEQUENCE [LARGE SCALE GENOMIC DNA]</scope>
    <source>
        <strain evidence="2">cv. Old Blush</strain>
    </source>
</reference>
<dbReference type="AlphaFoldDB" id="A0A2P6Q0T5"/>
<comment type="caution">
    <text evidence="1">The sequence shown here is derived from an EMBL/GenBank/DDBJ whole genome shotgun (WGS) entry which is preliminary data.</text>
</comment>
<dbReference type="Gramene" id="PRQ27749">
    <property type="protein sequence ID" value="PRQ27749"/>
    <property type="gene ID" value="RchiOBHm_Chr6g0308591"/>
</dbReference>